<comment type="caution">
    <text evidence="2">The sequence shown here is derived from an EMBL/GenBank/DDBJ whole genome shotgun (WGS) entry which is preliminary data.</text>
</comment>
<dbReference type="PIRSF" id="PIRSF022062">
    <property type="entry name" value="UCP022062"/>
    <property type="match status" value="1"/>
</dbReference>
<dbReference type="InterPro" id="IPR016799">
    <property type="entry name" value="UCP022062"/>
</dbReference>
<dbReference type="RefSeq" id="WP_185193660.1">
    <property type="nucleotide sequence ID" value="NZ_JACKXD010000005.1"/>
</dbReference>
<dbReference type="SUPFAM" id="SSF143870">
    <property type="entry name" value="PF0523-like"/>
    <property type="match status" value="1"/>
</dbReference>
<comment type="similarity">
    <text evidence="1">Belongs to the CGI121/TPRKB family.</text>
</comment>
<accession>A0A7J9SMD3</accession>
<evidence type="ECO:0000313" key="2">
    <source>
        <dbReference type="EMBL" id="MBB6647279.1"/>
    </source>
</evidence>
<evidence type="ECO:0000313" key="3">
    <source>
        <dbReference type="Proteomes" id="UP000546257"/>
    </source>
</evidence>
<dbReference type="AlphaFoldDB" id="A0A7J9SMD3"/>
<dbReference type="NCBIfam" id="NF011465">
    <property type="entry name" value="PRK14886.1-1"/>
    <property type="match status" value="1"/>
</dbReference>
<organism evidence="2 3">
    <name type="scientific">Halobellus ruber</name>
    <dbReference type="NCBI Taxonomy" id="2761102"/>
    <lineage>
        <taxon>Archaea</taxon>
        <taxon>Methanobacteriati</taxon>
        <taxon>Methanobacteriota</taxon>
        <taxon>Stenosarchaea group</taxon>
        <taxon>Halobacteria</taxon>
        <taxon>Halobacteriales</taxon>
        <taxon>Haloferacaceae</taxon>
        <taxon>Halobellus</taxon>
    </lineage>
</organism>
<name>A0A7J9SMD3_9EURY</name>
<gene>
    <name evidence="2" type="ORF">H5V44_13470</name>
</gene>
<evidence type="ECO:0000256" key="1">
    <source>
        <dbReference type="ARBA" id="ARBA00005546"/>
    </source>
</evidence>
<reference evidence="2 3" key="1">
    <citation type="submission" date="2020-08" db="EMBL/GenBank/DDBJ databases">
        <authorList>
            <person name="Seo M.-J."/>
        </authorList>
    </citation>
    <scope>NUCLEOTIDE SEQUENCE [LARGE SCALE GENOMIC DNA]</scope>
    <source>
        <strain evidence="2 3">MBLA0160</strain>
    </source>
</reference>
<proteinExistence type="inferred from homology"/>
<protein>
    <submittedName>
        <fullName evidence="2">KEOPS complex component</fullName>
    </submittedName>
</protein>
<dbReference type="Proteomes" id="UP000546257">
    <property type="component" value="Unassembled WGS sequence"/>
</dbReference>
<dbReference type="InterPro" id="IPR036504">
    <property type="entry name" value="CGI121/TPRKB_sf"/>
</dbReference>
<dbReference type="Pfam" id="PF08617">
    <property type="entry name" value="CGI-121"/>
    <property type="match status" value="1"/>
</dbReference>
<keyword evidence="3" id="KW-1185">Reference proteome</keyword>
<dbReference type="InterPro" id="IPR013926">
    <property type="entry name" value="CGI121/TPRKB"/>
</dbReference>
<sequence length="172" mass="18472">MKLVEGVVDVDDVDAFVTTLDGVASETGTTIQAFDARYVVSRRHLERAAELADRAIERGDAIARDRAVEILLYAAGRRQITDALELGVSEGTNRVVVLVDAGPDAAGSEDVEADAAAAVRSQVLDAVEPTLGDYDPERVREYFDVGDAELDVVDADIEALVCERVALLVVER</sequence>
<dbReference type="EMBL" id="JACKXD010000005">
    <property type="protein sequence ID" value="MBB6647279.1"/>
    <property type="molecule type" value="Genomic_DNA"/>
</dbReference>
<dbReference type="Gene3D" id="3.30.2380.10">
    <property type="entry name" value="CGI121/TPRKB"/>
    <property type="match status" value="1"/>
</dbReference>